<dbReference type="EMBL" id="JACRUM010000001">
    <property type="protein sequence ID" value="MBC5861959.1"/>
    <property type="molecule type" value="Genomic_DNA"/>
</dbReference>
<keyword evidence="3" id="KW-1185">Reference proteome</keyword>
<feature type="transmembrane region" description="Helical" evidence="1">
    <location>
        <begin position="70"/>
        <end position="90"/>
    </location>
</feature>
<feature type="transmembrane region" description="Helical" evidence="1">
    <location>
        <begin position="6"/>
        <end position="26"/>
    </location>
</feature>
<keyword evidence="1" id="KW-0812">Transmembrane</keyword>
<reference evidence="2 3" key="1">
    <citation type="submission" date="2020-08" db="EMBL/GenBank/DDBJ databases">
        <title>Description of novel Flavobacterium F-400 isolate.</title>
        <authorList>
            <person name="Saticioglu I."/>
            <person name="Duman M."/>
            <person name="Altun S."/>
        </authorList>
    </citation>
    <scope>NUCLEOTIDE SEQUENCE [LARGE SCALE GENOMIC DNA]</scope>
    <source>
        <strain evidence="2 3">F-400</strain>
    </source>
</reference>
<name>A0ABR7JBT7_9FLAO</name>
<dbReference type="RefSeq" id="WP_166132625.1">
    <property type="nucleotide sequence ID" value="NZ_JAAOBY010000001.1"/>
</dbReference>
<proteinExistence type="predicted"/>
<dbReference type="InterPro" id="IPR010718">
    <property type="entry name" value="DUF1294"/>
</dbReference>
<sequence>MTVLFCFFFVINLIAFVSIGYDKFLAKNQKRRISERTLLSFVFLGGTIGSGIAMLLFRHKTAKKSYLWKFGLLACLQIALLYICFNFGILSDKTLI</sequence>
<dbReference type="Pfam" id="PF06961">
    <property type="entry name" value="DUF1294"/>
    <property type="match status" value="1"/>
</dbReference>
<gene>
    <name evidence="2" type="ORF">H8R26_00860</name>
</gene>
<organism evidence="2 3">
    <name type="scientific">Flavobacterium turcicum</name>
    <dbReference type="NCBI Taxonomy" id="2764718"/>
    <lineage>
        <taxon>Bacteria</taxon>
        <taxon>Pseudomonadati</taxon>
        <taxon>Bacteroidota</taxon>
        <taxon>Flavobacteriia</taxon>
        <taxon>Flavobacteriales</taxon>
        <taxon>Flavobacteriaceae</taxon>
        <taxon>Flavobacterium</taxon>
    </lineage>
</organism>
<evidence type="ECO:0000313" key="3">
    <source>
        <dbReference type="Proteomes" id="UP000621670"/>
    </source>
</evidence>
<comment type="caution">
    <text evidence="2">The sequence shown here is derived from an EMBL/GenBank/DDBJ whole genome shotgun (WGS) entry which is preliminary data.</text>
</comment>
<accession>A0ABR7JBT7</accession>
<feature type="transmembrane region" description="Helical" evidence="1">
    <location>
        <begin position="38"/>
        <end position="58"/>
    </location>
</feature>
<keyword evidence="1" id="KW-1133">Transmembrane helix</keyword>
<keyword evidence="1" id="KW-0472">Membrane</keyword>
<evidence type="ECO:0000256" key="1">
    <source>
        <dbReference type="SAM" id="Phobius"/>
    </source>
</evidence>
<protein>
    <submittedName>
        <fullName evidence="2">DUF1294 domain-containing protein</fullName>
    </submittedName>
</protein>
<evidence type="ECO:0000313" key="2">
    <source>
        <dbReference type="EMBL" id="MBC5861959.1"/>
    </source>
</evidence>
<dbReference type="Proteomes" id="UP000621670">
    <property type="component" value="Unassembled WGS sequence"/>
</dbReference>